<feature type="compositionally biased region" description="Basic and acidic residues" evidence="9">
    <location>
        <begin position="34"/>
        <end position="45"/>
    </location>
</feature>
<keyword evidence="5 7" id="KW-0648">Protein biosynthesis</keyword>
<feature type="compositionally biased region" description="Low complexity" evidence="9">
    <location>
        <begin position="52"/>
        <end position="68"/>
    </location>
</feature>
<feature type="binding site" evidence="7">
    <location>
        <begin position="286"/>
        <end position="290"/>
    </location>
    <ligand>
        <name>GTP</name>
        <dbReference type="ChEBI" id="CHEBI:37565"/>
    </ligand>
</feature>
<dbReference type="InterPro" id="IPR036925">
    <property type="entry name" value="TIF_IF2_dom3_sf"/>
</dbReference>
<dbReference type="EMBL" id="CP002959">
    <property type="protein sequence ID" value="AFM13262.1"/>
    <property type="molecule type" value="Genomic_DNA"/>
</dbReference>
<dbReference type="STRING" id="869212.Turpa_2622"/>
<dbReference type="FunFam" id="2.40.30.10:FF:000008">
    <property type="entry name" value="Translation initiation factor IF-2"/>
    <property type="match status" value="1"/>
</dbReference>
<dbReference type="InterPro" id="IPR015760">
    <property type="entry name" value="TIF_IF2"/>
</dbReference>
<dbReference type="Pfam" id="PF11987">
    <property type="entry name" value="IF-2"/>
    <property type="match status" value="1"/>
</dbReference>
<dbReference type="CDD" id="cd03692">
    <property type="entry name" value="mtIF2_IVc"/>
    <property type="match status" value="1"/>
</dbReference>
<evidence type="ECO:0000256" key="6">
    <source>
        <dbReference type="ARBA" id="ARBA00023134"/>
    </source>
</evidence>
<dbReference type="GO" id="GO:0005829">
    <property type="term" value="C:cytosol"/>
    <property type="evidence" value="ECO:0007669"/>
    <property type="project" value="TreeGrafter"/>
</dbReference>
<protein>
    <recommendedName>
        <fullName evidence="2 7">Translation initiation factor IF-2</fullName>
    </recommendedName>
</protein>
<dbReference type="FunFam" id="3.40.50.300:FF:000019">
    <property type="entry name" value="Translation initiation factor IF-2"/>
    <property type="match status" value="1"/>
</dbReference>
<dbReference type="GO" id="GO:0003743">
    <property type="term" value="F:translation initiation factor activity"/>
    <property type="evidence" value="ECO:0007669"/>
    <property type="project" value="UniProtKB-UniRule"/>
</dbReference>
<dbReference type="NCBIfam" id="TIGR00231">
    <property type="entry name" value="small_GTP"/>
    <property type="match status" value="1"/>
</dbReference>
<dbReference type="Gene3D" id="2.40.30.10">
    <property type="entry name" value="Translation factors"/>
    <property type="match status" value="2"/>
</dbReference>
<feature type="binding site" evidence="7">
    <location>
        <begin position="340"/>
        <end position="343"/>
    </location>
    <ligand>
        <name>GTP</name>
        <dbReference type="ChEBI" id="CHEBI:37565"/>
    </ligand>
</feature>
<evidence type="ECO:0000256" key="2">
    <source>
        <dbReference type="ARBA" id="ARBA00020675"/>
    </source>
</evidence>
<dbReference type="InterPro" id="IPR000178">
    <property type="entry name" value="TF_IF2_bacterial-like"/>
</dbReference>
<dbReference type="NCBIfam" id="TIGR00487">
    <property type="entry name" value="IF-2"/>
    <property type="match status" value="1"/>
</dbReference>
<dbReference type="InterPro" id="IPR005225">
    <property type="entry name" value="Small_GTP-bd"/>
</dbReference>
<feature type="domain" description="Tr-type G" evidence="10">
    <location>
        <begin position="231"/>
        <end position="404"/>
    </location>
</feature>
<gene>
    <name evidence="7" type="primary">infB</name>
    <name evidence="11" type="ordered locus">Turpa_2622</name>
</gene>
<dbReference type="RefSeq" id="WP_014803767.1">
    <property type="nucleotide sequence ID" value="NC_018020.1"/>
</dbReference>
<dbReference type="PATRIC" id="fig|869212.3.peg.2644"/>
<evidence type="ECO:0000256" key="1">
    <source>
        <dbReference type="ARBA" id="ARBA00007733"/>
    </source>
</evidence>
<feature type="binding site" evidence="7">
    <location>
        <begin position="240"/>
        <end position="247"/>
    </location>
    <ligand>
        <name>GTP</name>
        <dbReference type="ChEBI" id="CHEBI:37565"/>
    </ligand>
</feature>
<dbReference type="GO" id="GO:0003924">
    <property type="term" value="F:GTPase activity"/>
    <property type="evidence" value="ECO:0007669"/>
    <property type="project" value="UniProtKB-UniRule"/>
</dbReference>
<dbReference type="CDD" id="cd01887">
    <property type="entry name" value="IF2_eIF5B"/>
    <property type="match status" value="1"/>
</dbReference>
<feature type="region of interest" description="Disordered" evidence="9">
    <location>
        <begin position="15"/>
        <end position="149"/>
    </location>
</feature>
<dbReference type="InterPro" id="IPR009000">
    <property type="entry name" value="Transl_B-barrel_sf"/>
</dbReference>
<dbReference type="Proteomes" id="UP000006048">
    <property type="component" value="Chromosome"/>
</dbReference>
<evidence type="ECO:0000313" key="11">
    <source>
        <dbReference type="EMBL" id="AFM13262.1"/>
    </source>
</evidence>
<comment type="subcellular location">
    <subcellularLocation>
        <location evidence="7">Cytoplasm</location>
    </subcellularLocation>
</comment>
<accession>I4B7K5</accession>
<dbReference type="PROSITE" id="PS51722">
    <property type="entry name" value="G_TR_2"/>
    <property type="match status" value="1"/>
</dbReference>
<evidence type="ECO:0000256" key="3">
    <source>
        <dbReference type="ARBA" id="ARBA00022540"/>
    </source>
</evidence>
<evidence type="ECO:0000256" key="5">
    <source>
        <dbReference type="ARBA" id="ARBA00022917"/>
    </source>
</evidence>
<keyword evidence="3 7" id="KW-0396">Initiation factor</keyword>
<evidence type="ECO:0000256" key="8">
    <source>
        <dbReference type="RuleBase" id="RU000644"/>
    </source>
</evidence>
<dbReference type="AlphaFoldDB" id="I4B7K5"/>
<dbReference type="PANTHER" id="PTHR43381">
    <property type="entry name" value="TRANSLATION INITIATION FACTOR IF-2-RELATED"/>
    <property type="match status" value="1"/>
</dbReference>
<dbReference type="FunFam" id="2.40.30.10:FF:000007">
    <property type="entry name" value="Translation initiation factor IF-2"/>
    <property type="match status" value="1"/>
</dbReference>
<dbReference type="GO" id="GO:0005525">
    <property type="term" value="F:GTP binding"/>
    <property type="evidence" value="ECO:0007669"/>
    <property type="project" value="UniProtKB-KW"/>
</dbReference>
<dbReference type="Pfam" id="PF04760">
    <property type="entry name" value="IF2_N"/>
    <property type="match status" value="1"/>
</dbReference>
<dbReference type="SUPFAM" id="SSF52156">
    <property type="entry name" value="Initiation factor IF2/eIF5b, domain 3"/>
    <property type="match status" value="1"/>
</dbReference>
<keyword evidence="7" id="KW-0963">Cytoplasm</keyword>
<dbReference type="InterPro" id="IPR027417">
    <property type="entry name" value="P-loop_NTPase"/>
</dbReference>
<evidence type="ECO:0000256" key="4">
    <source>
        <dbReference type="ARBA" id="ARBA00022741"/>
    </source>
</evidence>
<dbReference type="Pfam" id="PF22042">
    <property type="entry name" value="EF-G_D2"/>
    <property type="match status" value="1"/>
</dbReference>
<dbReference type="KEGG" id="tpx:Turpa_2622"/>
<comment type="function">
    <text evidence="7 8">One of the essential components for the initiation of protein synthesis. Protects formylmethionyl-tRNA from spontaneous hydrolysis and promotes its binding to the 30S ribosomal subunits. Also involved in the hydrolysis of GTP during the formation of the 70S ribosomal complex.</text>
</comment>
<keyword evidence="6 7" id="KW-0342">GTP-binding</keyword>
<evidence type="ECO:0000313" key="12">
    <source>
        <dbReference type="Proteomes" id="UP000006048"/>
    </source>
</evidence>
<evidence type="ECO:0000256" key="9">
    <source>
        <dbReference type="SAM" id="MobiDB-lite"/>
    </source>
</evidence>
<dbReference type="HAMAP" id="MF_00100_B">
    <property type="entry name" value="IF_2_B"/>
    <property type="match status" value="1"/>
</dbReference>
<feature type="compositionally biased region" description="Basic and acidic residues" evidence="9">
    <location>
        <begin position="107"/>
        <end position="140"/>
    </location>
</feature>
<feature type="region of interest" description="G-domain" evidence="7">
    <location>
        <begin position="234"/>
        <end position="382"/>
    </location>
</feature>
<reference evidence="11 12" key="1">
    <citation type="submission" date="2012-06" db="EMBL/GenBank/DDBJ databases">
        <title>The complete chromosome of genome of Turneriella parva DSM 21527.</title>
        <authorList>
            <consortium name="US DOE Joint Genome Institute (JGI-PGF)"/>
            <person name="Lucas S."/>
            <person name="Han J."/>
            <person name="Lapidus A."/>
            <person name="Bruce D."/>
            <person name="Goodwin L."/>
            <person name="Pitluck S."/>
            <person name="Peters L."/>
            <person name="Kyrpides N."/>
            <person name="Mavromatis K."/>
            <person name="Ivanova N."/>
            <person name="Mikhailova N."/>
            <person name="Chertkov O."/>
            <person name="Detter J.C."/>
            <person name="Tapia R."/>
            <person name="Han C."/>
            <person name="Land M."/>
            <person name="Hauser L."/>
            <person name="Markowitz V."/>
            <person name="Cheng J.-F."/>
            <person name="Hugenholtz P."/>
            <person name="Woyke T."/>
            <person name="Wu D."/>
            <person name="Gronow S."/>
            <person name="Wellnitz S."/>
            <person name="Brambilla E."/>
            <person name="Klenk H.-P."/>
            <person name="Eisen J.A."/>
        </authorList>
    </citation>
    <scope>NUCLEOTIDE SEQUENCE [LARGE SCALE GENOMIC DNA]</scope>
    <source>
        <strain evidence="12">ATCC BAA-1111 / DSM 21527 / NCTC 11395 / H</strain>
    </source>
</reference>
<dbReference type="Gene3D" id="3.40.50.300">
    <property type="entry name" value="P-loop containing nucleotide triphosphate hydrolases"/>
    <property type="match status" value="1"/>
</dbReference>
<dbReference type="OrthoDB" id="9811804at2"/>
<keyword evidence="12" id="KW-1185">Reference proteome</keyword>
<dbReference type="InterPro" id="IPR044145">
    <property type="entry name" value="IF2_II"/>
</dbReference>
<dbReference type="Gene3D" id="3.40.50.10050">
    <property type="entry name" value="Translation initiation factor IF- 2, domain 3"/>
    <property type="match status" value="1"/>
</dbReference>
<comment type="similarity">
    <text evidence="1 7 8">Belongs to the TRAFAC class translation factor GTPase superfamily. Classic translation factor GTPase family. IF-2 subfamily.</text>
</comment>
<feature type="compositionally biased region" description="Basic and acidic residues" evidence="9">
    <location>
        <begin position="84"/>
        <end position="100"/>
    </location>
</feature>
<proteinExistence type="inferred from homology"/>
<organism evidence="11 12">
    <name type="scientific">Turneriella parva (strain ATCC BAA-1111 / DSM 21527 / NCTC 11395 / H)</name>
    <name type="common">Leptospira parva</name>
    <dbReference type="NCBI Taxonomy" id="869212"/>
    <lineage>
        <taxon>Bacteria</taxon>
        <taxon>Pseudomonadati</taxon>
        <taxon>Spirochaetota</taxon>
        <taxon>Spirochaetia</taxon>
        <taxon>Leptospirales</taxon>
        <taxon>Leptospiraceae</taxon>
        <taxon>Turneriella</taxon>
    </lineage>
</organism>
<dbReference type="InterPro" id="IPR006847">
    <property type="entry name" value="IF2_N"/>
</dbReference>
<dbReference type="Pfam" id="PF00009">
    <property type="entry name" value="GTP_EFTU"/>
    <property type="match status" value="1"/>
</dbReference>
<dbReference type="FunFam" id="3.40.50.10050:FF:000001">
    <property type="entry name" value="Translation initiation factor IF-2"/>
    <property type="match status" value="1"/>
</dbReference>
<keyword evidence="4 7" id="KW-0547">Nucleotide-binding</keyword>
<dbReference type="InterPro" id="IPR023115">
    <property type="entry name" value="TIF_IF2_dom3"/>
</dbReference>
<name>I4B7K5_TURPD</name>
<dbReference type="SUPFAM" id="SSF52540">
    <property type="entry name" value="P-loop containing nucleoside triphosphate hydrolases"/>
    <property type="match status" value="1"/>
</dbReference>
<dbReference type="HOGENOM" id="CLU_006301_5_1_12"/>
<dbReference type="SUPFAM" id="SSF50447">
    <property type="entry name" value="Translation proteins"/>
    <property type="match status" value="2"/>
</dbReference>
<dbReference type="CDD" id="cd03702">
    <property type="entry name" value="IF2_mtIF2_II"/>
    <property type="match status" value="1"/>
</dbReference>
<evidence type="ECO:0000259" key="10">
    <source>
        <dbReference type="PROSITE" id="PS51722"/>
    </source>
</evidence>
<dbReference type="PANTHER" id="PTHR43381:SF5">
    <property type="entry name" value="TR-TYPE G DOMAIN-CONTAINING PROTEIN"/>
    <property type="match status" value="1"/>
</dbReference>
<sequence length="737" mass="80166">MAEKIKLTPKKIVLKGNSSKDSIAGKISAQKVQQDQKREEERKVQPEQPQVAAQKPAATSAPATAAPKRPAERVPPKPRTVFVQDERQPKTEAEEREVKKGPNVKPGADKKKSNLREDILKKEEHKKFFIGQKSRERGRPEATQATSSVPSRIKITEFVQVGELAKKLNVRAPEIIAKLMQMGVMATITQSIDAETATLLSAEYGCTVEVISLYEETLIQEESDEAADLVQRPPVVTIMGHVDHGKTKLLDALRETDVVATEAGGITQHIGAYQVTRPKGKITFLDTPGHAAFSAMRARGAQVTDIVVLVVAADDGVMPQTEEAISHAKDAKVPIIVAVNKIDKPSANIDRIKQDLAKFEILSEDWGGTTPFVPISALQKLNLDKLEDAILAQAEVMEVTANPKKRATGTVVEAKLDQGRGPVATILVRNGTLKIGDAFVVGLEGGKIRAMYNDRGQSVKEAGPATPVEILGLSGVPNSGDILNVMATEREAREIADKRQELARHQQAQQVKKVKLENFNETIEEGKVKEYKVIIKGDVRGSVEALTSSLEKLSSDEVRVRVIMGSTGEISESDVMLASAAKATIITFNARANAKVRDVASKEGVEIKNYSIIYQAIDDMKLAIAGLLSPDISERVTGEAEVRQVFKISGMGTVAGCSVRSGFLKRANAIRVIRDGSVVLTGSLKSLKRFQDDVSEVKEGFECGILIDNFNDLKVGDIIEGFEKVETQRTFEEIGNK</sequence>
<evidence type="ECO:0000256" key="7">
    <source>
        <dbReference type="HAMAP-Rule" id="MF_00100"/>
    </source>
</evidence>
<dbReference type="InterPro" id="IPR000795">
    <property type="entry name" value="T_Tr_GTP-bd_dom"/>
</dbReference>
<dbReference type="InterPro" id="IPR053905">
    <property type="entry name" value="EF-G-like_DII"/>
</dbReference>